<gene>
    <name evidence="2" type="ORF">ACFFK0_29070</name>
</gene>
<keyword evidence="3" id="KW-1185">Reference proteome</keyword>
<accession>A0ABV6DV94</accession>
<comment type="caution">
    <text evidence="2">The sequence shown here is derived from an EMBL/GenBank/DDBJ whole genome shotgun (WGS) entry which is preliminary data.</text>
</comment>
<dbReference type="EMBL" id="JBHLWN010000121">
    <property type="protein sequence ID" value="MFC0216453.1"/>
    <property type="molecule type" value="Genomic_DNA"/>
</dbReference>
<reference evidence="2 3" key="1">
    <citation type="submission" date="2024-09" db="EMBL/GenBank/DDBJ databases">
        <authorList>
            <person name="Sun Q."/>
            <person name="Mori K."/>
        </authorList>
    </citation>
    <scope>NUCLEOTIDE SEQUENCE [LARGE SCALE GENOMIC DNA]</scope>
    <source>
        <strain evidence="2 3">CCM 7759</strain>
    </source>
</reference>
<dbReference type="Proteomes" id="UP001589776">
    <property type="component" value="Unassembled WGS sequence"/>
</dbReference>
<feature type="domain" description="Microcin J25-processing protein McjB C-terminal" evidence="1">
    <location>
        <begin position="48"/>
        <end position="141"/>
    </location>
</feature>
<dbReference type="Pfam" id="PF13471">
    <property type="entry name" value="Transglut_core3"/>
    <property type="match status" value="1"/>
</dbReference>
<organism evidence="2 3">
    <name type="scientific">Paenibacillus chartarius</name>
    <dbReference type="NCBI Taxonomy" id="747481"/>
    <lineage>
        <taxon>Bacteria</taxon>
        <taxon>Bacillati</taxon>
        <taxon>Bacillota</taxon>
        <taxon>Bacilli</taxon>
        <taxon>Bacillales</taxon>
        <taxon>Paenibacillaceae</taxon>
        <taxon>Paenibacillus</taxon>
    </lineage>
</organism>
<evidence type="ECO:0000313" key="2">
    <source>
        <dbReference type="EMBL" id="MFC0216453.1"/>
    </source>
</evidence>
<name>A0ABV6DV94_9BACL</name>
<dbReference type="InterPro" id="IPR032708">
    <property type="entry name" value="McjB_C"/>
</dbReference>
<dbReference type="InterPro" id="IPR053521">
    <property type="entry name" value="McjB-like"/>
</dbReference>
<sequence length="151" mass="16749">MLRKLKALRSMNAKLMAGYAEAFIHLGWARLQLAITPFAKLAPMLGSGMEETAEEANPEHLAALVHVNNTIEAMSRHTPWESKCFVQAIAGMNMLARRRIDCTLYLGTARDERGKMIAHAWLRSGPYYVTGANGAEKFTVVGKFAKRVRTG</sequence>
<protein>
    <submittedName>
        <fullName evidence="2">Lasso peptide biosynthesis B2 protein</fullName>
    </submittedName>
</protein>
<evidence type="ECO:0000313" key="3">
    <source>
        <dbReference type="Proteomes" id="UP001589776"/>
    </source>
</evidence>
<dbReference type="RefSeq" id="WP_377474654.1">
    <property type="nucleotide sequence ID" value="NZ_JBHLWN010000121.1"/>
</dbReference>
<evidence type="ECO:0000259" key="1">
    <source>
        <dbReference type="Pfam" id="PF13471"/>
    </source>
</evidence>
<proteinExistence type="predicted"/>
<dbReference type="NCBIfam" id="NF033537">
    <property type="entry name" value="lasso_biosyn_B2"/>
    <property type="match status" value="1"/>
</dbReference>